<dbReference type="GO" id="GO:0004519">
    <property type="term" value="F:endonuclease activity"/>
    <property type="evidence" value="ECO:0007669"/>
    <property type="project" value="UniProtKB-KW"/>
</dbReference>
<dbReference type="RefSeq" id="WP_115076208.1">
    <property type="nucleotide sequence ID" value="NZ_CP022313.1"/>
</dbReference>
<dbReference type="EMBL" id="CP022313">
    <property type="protein sequence ID" value="AXJ02750.1"/>
    <property type="molecule type" value="Genomic_DNA"/>
</dbReference>
<reference evidence="3 4" key="1">
    <citation type="submission" date="2017-07" db="EMBL/GenBank/DDBJ databases">
        <title>Genome sequence of Pseudomonas NEP1.</title>
        <authorList>
            <person name="Nascimento F.X."/>
        </authorList>
    </citation>
    <scope>NUCLEOTIDE SEQUENCE [LARGE SCALE GENOMIC DNA]</scope>
    <source>
        <strain evidence="3 4">NEP1</strain>
    </source>
</reference>
<keyword evidence="3" id="KW-0255">Endonuclease</keyword>
<name>A0A345UQJ8_PSEFL</name>
<organism evidence="3 4">
    <name type="scientific">Pseudomonas fluorescens</name>
    <dbReference type="NCBI Taxonomy" id="294"/>
    <lineage>
        <taxon>Bacteria</taxon>
        <taxon>Pseudomonadati</taxon>
        <taxon>Pseudomonadota</taxon>
        <taxon>Gammaproteobacteria</taxon>
        <taxon>Pseudomonadales</taxon>
        <taxon>Pseudomonadaceae</taxon>
        <taxon>Pseudomonas</taxon>
    </lineage>
</organism>
<dbReference type="PANTHER" id="PTHR43581:SF4">
    <property type="entry name" value="ATP_GTP PHOSPHATASE"/>
    <property type="match status" value="1"/>
</dbReference>
<dbReference type="Pfam" id="PF20469">
    <property type="entry name" value="OLD-like_TOPRIM"/>
    <property type="match status" value="1"/>
</dbReference>
<accession>A0A345UQJ8</accession>
<dbReference type="Pfam" id="PF13175">
    <property type="entry name" value="AAA_15"/>
    <property type="match status" value="1"/>
</dbReference>
<dbReference type="SUPFAM" id="SSF52540">
    <property type="entry name" value="P-loop containing nucleoside triphosphate hydrolases"/>
    <property type="match status" value="1"/>
</dbReference>
<feature type="domain" description="Endonuclease GajA/Old nuclease/RecF-like AAA" evidence="1">
    <location>
        <begin position="1"/>
        <end position="404"/>
    </location>
</feature>
<dbReference type="InterPro" id="IPR027417">
    <property type="entry name" value="P-loop_NTPase"/>
</dbReference>
<sequence>MRVTKIKIENFRLLKNITVDIEKNLSLIIGKNNCGKTSFLLCLEKFIGGSATKNQFTFEDLNSDIKDLLLKVIEGTLPNDQQIAISLKIFIQYDEKDDLEHIGDKVIMDLDPDNQYIVLAFEYRANQEDIQRLATDFHNIKAKKIAEGKASKNLFDYLKESHGKYFSTTRRSLRFDTTSNMEDESDFVDLDAEGVNLSKIINFKWISARRNVSNKDTDNSLSLLSAKIYKKLEATNPDQNIVEDFKDTLSTTDTKLNLVYEKIFEDVIVDVKKFGGVNQNESIIKIVSSLQHRDLLEENTTVMYGLGSGEHDLPENYNGLGYLNLISMIFEIKLKLHDFQKDISESPSDVNLLFIEEPEAHTHPQLQRIFIKNIKSLLSPGISRTDGVSRSLQTILSTHSSYIVSESDFEDIKYFKKSDGCVTSKNLKDLKDYYGDSQHYTFLKQYLTIHRSELFFADKAIFIEGDTERVLLPAMMMKIDQEDLVENIKSGTTSQIPLLSQNISMIEVGAYSHIFEKFVSFIGVRSLIITDIDSAKEFPDLDEKGNQKFNKQGDPKTELKKCRVIEGTHTTNASLVFFYKTDELAFYSALEMANKRLTKKINSPWSQCEKGELLCAYQTLEANQLGEGYHARSFEDAFFHINRDFIKSLTYDDKNEFIGKSTLPSLVQKHLKDFADSTTDAYTCAEKAIGSKPSFAMEVLLNSSSHEITLTDAQSGNSKTVSMEFANWNTPSYIKEALKWLKQD</sequence>
<dbReference type="InterPro" id="IPR051396">
    <property type="entry name" value="Bact_Antivir_Def_Nuclease"/>
</dbReference>
<dbReference type="CDD" id="cd01026">
    <property type="entry name" value="TOPRIM_OLD"/>
    <property type="match status" value="1"/>
</dbReference>
<evidence type="ECO:0000259" key="1">
    <source>
        <dbReference type="Pfam" id="PF13175"/>
    </source>
</evidence>
<protein>
    <submittedName>
        <fullName evidence="3">ATP-dependent endonuclease</fullName>
    </submittedName>
</protein>
<keyword evidence="3" id="KW-0378">Hydrolase</keyword>
<gene>
    <name evidence="3" type="ORF">CFN16_00960</name>
</gene>
<evidence type="ECO:0000259" key="2">
    <source>
        <dbReference type="Pfam" id="PF20469"/>
    </source>
</evidence>
<dbReference type="AlphaFoldDB" id="A0A345UQJ8"/>
<dbReference type="InterPro" id="IPR034139">
    <property type="entry name" value="TOPRIM_OLD"/>
</dbReference>
<feature type="domain" description="OLD protein-like TOPRIM" evidence="2">
    <location>
        <begin position="455"/>
        <end position="533"/>
    </location>
</feature>
<dbReference type="Gene3D" id="3.40.50.300">
    <property type="entry name" value="P-loop containing nucleotide triphosphate hydrolases"/>
    <property type="match status" value="1"/>
</dbReference>
<proteinExistence type="predicted"/>
<dbReference type="Proteomes" id="UP000254535">
    <property type="component" value="Chromosome"/>
</dbReference>
<keyword evidence="3" id="KW-0540">Nuclease</keyword>
<evidence type="ECO:0000313" key="4">
    <source>
        <dbReference type="Proteomes" id="UP000254535"/>
    </source>
</evidence>
<dbReference type="InterPro" id="IPR041685">
    <property type="entry name" value="AAA_GajA/Old/RecF-like"/>
</dbReference>
<evidence type="ECO:0000313" key="3">
    <source>
        <dbReference type="EMBL" id="AXJ02750.1"/>
    </source>
</evidence>
<dbReference type="PANTHER" id="PTHR43581">
    <property type="entry name" value="ATP/GTP PHOSPHATASE"/>
    <property type="match status" value="1"/>
</dbReference>